<dbReference type="NCBIfam" id="TIGR00254">
    <property type="entry name" value="GGDEF"/>
    <property type="match status" value="1"/>
</dbReference>
<evidence type="ECO:0000259" key="9">
    <source>
        <dbReference type="PROSITE" id="PS50887"/>
    </source>
</evidence>
<dbReference type="Pfam" id="PF00990">
    <property type="entry name" value="GGDEF"/>
    <property type="match status" value="1"/>
</dbReference>
<dbReference type="InterPro" id="IPR029787">
    <property type="entry name" value="Nucleotide_cyclase"/>
</dbReference>
<dbReference type="NCBIfam" id="TIGR00229">
    <property type="entry name" value="sensory_box"/>
    <property type="match status" value="1"/>
</dbReference>
<dbReference type="SMART" id="SM01079">
    <property type="entry name" value="CHASE"/>
    <property type="match status" value="1"/>
</dbReference>
<evidence type="ECO:0000313" key="10">
    <source>
        <dbReference type="EMBL" id="QPI49330.1"/>
    </source>
</evidence>
<keyword evidence="2 5" id="KW-0812">Transmembrane</keyword>
<dbReference type="EMBL" id="CP065053">
    <property type="protein sequence ID" value="QPI49330.1"/>
    <property type="molecule type" value="Genomic_DNA"/>
</dbReference>
<dbReference type="InterPro" id="IPR035919">
    <property type="entry name" value="EAL_sf"/>
</dbReference>
<evidence type="ECO:0000256" key="5">
    <source>
        <dbReference type="SAM" id="Phobius"/>
    </source>
</evidence>
<dbReference type="Pfam" id="PF08448">
    <property type="entry name" value="PAS_4"/>
    <property type="match status" value="1"/>
</dbReference>
<sequence>MLRRRLPFSLSVAAVLTLGGGLAATAILALAVARLEDDKHALAFQQRATVRVAAIRQGLDEAVEVVTVTNQLFATVYPVTRRQFHDFTQPLLQRYPFIQAFNFHRLVSGAEREAAEAELGQVVAGTRITEMGPQGRHPAPPRARYSVVDYLEPMQGNEAAFGLSVGINTQVMNALDQATASGRAAATGLLSLAQDKRPQGGFEVIMPVYRPGAALGSAEERRAALIGDTAAIIRARDLVDKILRGADLHADQGVHLAVYADAGTDPAHLVYASAGLAEAMREHAALGPVRRWTTSRHRERHSAALDVAGQPWTVVVSAAPRPFLHNHPGSVFTLAGGLLFTLLMAAFVQTLVQRSRRVQLLVDERTADLKLSNQRLFDDVQARRRTEAALQESELRFRQLVTMSSDWYWEQDAELRFVDITGGVSEKGGMAAGRLIGRTRWETVDGMQDSDWGKAHMAQLLAREAFTDLEYQTVDEHGDTRWFSINGQPVFDTGGVFRGYRGTGTDITARKLTEQRIQHIAQHDVLTGLPNRSLLQDRLSQAVVYSQRSERPAWILLIDLDRFKFVNDSMGHKAGDVVLMTVAARLRAALRDSDTVARLSGDEFVVILTEHDDQRLQADMVQRLMDAVAQPVPLGTKEFFVTCSIGVAIFPTDGTPADGLIEHADIAMYRAKKLGRNNYQFYTPAMNDEAQERVRIEGALRNALERNQFVLHYQPQVNLASGQIVGMEALIRWQHPELGVVAPNRFISVAEETGLIVPIGAWVMRTACAQNKAWQDAGLGMLRVAVNLSARQFGAPNLLADIGDVLASTGLAPALLEIELTESLFMSDVTLAVELLHSMKALGVNLSIDDFGTGYSSLSYLSRFPIDVLKIDRSFVSDITRDANDAAIVASIIALAHNLKLSVIAEGVETAEQLDYLRRHGCDEMQGYYFSRPLAAPAFEALLRERATMASVTSAVAAVQNAAAEV</sequence>
<dbReference type="PROSITE" id="PS50887">
    <property type="entry name" value="GGDEF"/>
    <property type="match status" value="1"/>
</dbReference>
<dbReference type="SMART" id="SM00052">
    <property type="entry name" value="EAL"/>
    <property type="match status" value="1"/>
</dbReference>
<feature type="transmembrane region" description="Helical" evidence="5">
    <location>
        <begin position="331"/>
        <end position="352"/>
    </location>
</feature>
<protein>
    <submittedName>
        <fullName evidence="10">EAL domain-containing protein</fullName>
    </submittedName>
</protein>
<evidence type="ECO:0000256" key="2">
    <source>
        <dbReference type="ARBA" id="ARBA00022692"/>
    </source>
</evidence>
<comment type="subcellular location">
    <subcellularLocation>
        <location evidence="1">Membrane</location>
    </subcellularLocation>
</comment>
<dbReference type="InterPro" id="IPR043128">
    <property type="entry name" value="Rev_trsase/Diguanyl_cyclase"/>
</dbReference>
<dbReference type="Proteomes" id="UP000662888">
    <property type="component" value="Chromosome"/>
</dbReference>
<feature type="domain" description="EAL" evidence="8">
    <location>
        <begin position="693"/>
        <end position="947"/>
    </location>
</feature>
<evidence type="ECO:0000256" key="1">
    <source>
        <dbReference type="ARBA" id="ARBA00004370"/>
    </source>
</evidence>
<keyword evidence="3 5" id="KW-1133">Transmembrane helix</keyword>
<dbReference type="Gene3D" id="3.20.20.450">
    <property type="entry name" value="EAL domain"/>
    <property type="match status" value="1"/>
</dbReference>
<dbReference type="Gene3D" id="3.30.70.270">
    <property type="match status" value="1"/>
</dbReference>
<accession>A0AA48WDL7</accession>
<dbReference type="InterPro" id="IPR035965">
    <property type="entry name" value="PAS-like_dom_sf"/>
</dbReference>
<dbReference type="CDD" id="cd01949">
    <property type="entry name" value="GGDEF"/>
    <property type="match status" value="1"/>
</dbReference>
<evidence type="ECO:0000259" key="7">
    <source>
        <dbReference type="PROSITE" id="PS50839"/>
    </source>
</evidence>
<dbReference type="InterPro" id="IPR042240">
    <property type="entry name" value="CHASE_sf"/>
</dbReference>
<dbReference type="CDD" id="cd00130">
    <property type="entry name" value="PAS"/>
    <property type="match status" value="1"/>
</dbReference>
<evidence type="ECO:0000259" key="8">
    <source>
        <dbReference type="PROSITE" id="PS50883"/>
    </source>
</evidence>
<keyword evidence="4 5" id="KW-0472">Membrane</keyword>
<dbReference type="InterPro" id="IPR000700">
    <property type="entry name" value="PAS-assoc_C"/>
</dbReference>
<dbReference type="SMART" id="SM00267">
    <property type="entry name" value="GGDEF"/>
    <property type="match status" value="1"/>
</dbReference>
<dbReference type="PANTHER" id="PTHR44757">
    <property type="entry name" value="DIGUANYLATE CYCLASE DGCP"/>
    <property type="match status" value="1"/>
</dbReference>
<feature type="domain" description="CHASE" evidence="7">
    <location>
        <begin position="75"/>
        <end position="295"/>
    </location>
</feature>
<gene>
    <name evidence="10" type="ORF">IV454_28420</name>
</gene>
<dbReference type="InterPro" id="IPR006189">
    <property type="entry name" value="CHASE_dom"/>
</dbReference>
<reference evidence="10 11" key="1">
    <citation type="submission" date="2020-11" db="EMBL/GenBank/DDBJ databases">
        <authorList>
            <person name="Sun Q."/>
        </authorList>
    </citation>
    <scope>NUCLEOTIDE SEQUENCE [LARGE SCALE GENOMIC DNA]</scope>
    <source>
        <strain evidence="10 11">P8398</strain>
    </source>
</reference>
<dbReference type="Pfam" id="PF03924">
    <property type="entry name" value="CHASE"/>
    <property type="match status" value="1"/>
</dbReference>
<dbReference type="Pfam" id="PF00563">
    <property type="entry name" value="EAL"/>
    <property type="match status" value="1"/>
</dbReference>
<feature type="domain" description="GGDEF" evidence="9">
    <location>
        <begin position="551"/>
        <end position="684"/>
    </location>
</feature>
<dbReference type="SUPFAM" id="SSF141868">
    <property type="entry name" value="EAL domain-like"/>
    <property type="match status" value="1"/>
</dbReference>
<dbReference type="PROSITE" id="PS50883">
    <property type="entry name" value="EAL"/>
    <property type="match status" value="1"/>
</dbReference>
<dbReference type="PANTHER" id="PTHR44757:SF2">
    <property type="entry name" value="BIOFILM ARCHITECTURE MAINTENANCE PROTEIN MBAA"/>
    <property type="match status" value="1"/>
</dbReference>
<dbReference type="RefSeq" id="WP_206088887.1">
    <property type="nucleotide sequence ID" value="NZ_CP065053.1"/>
</dbReference>
<dbReference type="InterPro" id="IPR001633">
    <property type="entry name" value="EAL_dom"/>
</dbReference>
<evidence type="ECO:0000259" key="6">
    <source>
        <dbReference type="PROSITE" id="PS50113"/>
    </source>
</evidence>
<evidence type="ECO:0000256" key="4">
    <source>
        <dbReference type="ARBA" id="ARBA00023136"/>
    </source>
</evidence>
<dbReference type="SUPFAM" id="SSF55785">
    <property type="entry name" value="PYP-like sensor domain (PAS domain)"/>
    <property type="match status" value="1"/>
</dbReference>
<dbReference type="InterPro" id="IPR052155">
    <property type="entry name" value="Biofilm_reg_signaling"/>
</dbReference>
<evidence type="ECO:0000256" key="3">
    <source>
        <dbReference type="ARBA" id="ARBA00022989"/>
    </source>
</evidence>
<name>A0AA48WDL7_9BURK</name>
<keyword evidence="11" id="KW-1185">Reference proteome</keyword>
<dbReference type="PROSITE" id="PS50113">
    <property type="entry name" value="PAC"/>
    <property type="match status" value="1"/>
</dbReference>
<dbReference type="CDD" id="cd01948">
    <property type="entry name" value="EAL"/>
    <property type="match status" value="1"/>
</dbReference>
<dbReference type="PROSITE" id="PS50839">
    <property type="entry name" value="CHASE"/>
    <property type="match status" value="1"/>
</dbReference>
<dbReference type="InterPro" id="IPR000160">
    <property type="entry name" value="GGDEF_dom"/>
</dbReference>
<organism evidence="10 11">
    <name type="scientific">Massilia antarctica</name>
    <dbReference type="NCBI Taxonomy" id="2765360"/>
    <lineage>
        <taxon>Bacteria</taxon>
        <taxon>Pseudomonadati</taxon>
        <taxon>Pseudomonadota</taxon>
        <taxon>Betaproteobacteria</taxon>
        <taxon>Burkholderiales</taxon>
        <taxon>Oxalobacteraceae</taxon>
        <taxon>Telluria group</taxon>
        <taxon>Massilia</taxon>
    </lineage>
</organism>
<feature type="domain" description="PAC" evidence="6">
    <location>
        <begin position="467"/>
        <end position="519"/>
    </location>
</feature>
<dbReference type="Gene3D" id="3.30.450.350">
    <property type="entry name" value="CHASE domain"/>
    <property type="match status" value="1"/>
</dbReference>
<dbReference type="InterPro" id="IPR013656">
    <property type="entry name" value="PAS_4"/>
</dbReference>
<dbReference type="InterPro" id="IPR000014">
    <property type="entry name" value="PAS"/>
</dbReference>
<dbReference type="SUPFAM" id="SSF55073">
    <property type="entry name" value="Nucleotide cyclase"/>
    <property type="match status" value="1"/>
</dbReference>
<proteinExistence type="predicted"/>
<dbReference type="Gene3D" id="3.30.450.20">
    <property type="entry name" value="PAS domain"/>
    <property type="match status" value="1"/>
</dbReference>
<evidence type="ECO:0000313" key="11">
    <source>
        <dbReference type="Proteomes" id="UP000662888"/>
    </source>
</evidence>